<evidence type="ECO:0000313" key="6">
    <source>
        <dbReference type="Proteomes" id="UP000437748"/>
    </source>
</evidence>
<dbReference type="CDD" id="cd00293">
    <property type="entry name" value="USP-like"/>
    <property type="match status" value="1"/>
</dbReference>
<protein>
    <recommendedName>
        <fullName evidence="2">Universal stress protein</fullName>
    </recommendedName>
</protein>
<dbReference type="PANTHER" id="PTHR46268:SF6">
    <property type="entry name" value="UNIVERSAL STRESS PROTEIN UP12"/>
    <property type="match status" value="1"/>
</dbReference>
<dbReference type="Pfam" id="PF00582">
    <property type="entry name" value="Usp"/>
    <property type="match status" value="1"/>
</dbReference>
<feature type="coiled-coil region" evidence="3">
    <location>
        <begin position="58"/>
        <end position="85"/>
    </location>
</feature>
<dbReference type="InterPro" id="IPR006015">
    <property type="entry name" value="Universal_stress_UspA"/>
</dbReference>
<dbReference type="PIRSF" id="PIRSF006276">
    <property type="entry name" value="UspA"/>
    <property type="match status" value="1"/>
</dbReference>
<dbReference type="EMBL" id="WFLM01000003">
    <property type="protein sequence ID" value="KAB8038796.1"/>
    <property type="molecule type" value="Genomic_DNA"/>
</dbReference>
<organism evidence="5 6">
    <name type="scientific">Silvanigrella paludirubra</name>
    <dbReference type="NCBI Taxonomy" id="2499159"/>
    <lineage>
        <taxon>Bacteria</taxon>
        <taxon>Pseudomonadati</taxon>
        <taxon>Bdellovibrionota</taxon>
        <taxon>Oligoflexia</taxon>
        <taxon>Silvanigrellales</taxon>
        <taxon>Silvanigrellaceae</taxon>
        <taxon>Silvanigrella</taxon>
    </lineage>
</organism>
<evidence type="ECO:0000256" key="3">
    <source>
        <dbReference type="SAM" id="Coils"/>
    </source>
</evidence>
<keyword evidence="6" id="KW-1185">Reference proteome</keyword>
<dbReference type="InterPro" id="IPR014729">
    <property type="entry name" value="Rossmann-like_a/b/a_fold"/>
</dbReference>
<feature type="domain" description="UspA" evidence="4">
    <location>
        <begin position="4"/>
        <end position="140"/>
    </location>
</feature>
<dbReference type="OrthoDB" id="5295044at2"/>
<keyword evidence="3" id="KW-0175">Coiled coil</keyword>
<dbReference type="InterPro" id="IPR006016">
    <property type="entry name" value="UspA"/>
</dbReference>
<dbReference type="PANTHER" id="PTHR46268">
    <property type="entry name" value="STRESS RESPONSE PROTEIN NHAX"/>
    <property type="match status" value="1"/>
</dbReference>
<evidence type="ECO:0000259" key="4">
    <source>
        <dbReference type="Pfam" id="PF00582"/>
    </source>
</evidence>
<evidence type="ECO:0000256" key="2">
    <source>
        <dbReference type="PIRNR" id="PIRNR006276"/>
    </source>
</evidence>
<evidence type="ECO:0000313" key="5">
    <source>
        <dbReference type="EMBL" id="KAB8038796.1"/>
    </source>
</evidence>
<evidence type="ECO:0000256" key="1">
    <source>
        <dbReference type="ARBA" id="ARBA00008791"/>
    </source>
</evidence>
<gene>
    <name evidence="5" type="ORF">GCL60_08000</name>
</gene>
<proteinExistence type="inferred from homology"/>
<dbReference type="AlphaFoldDB" id="A0A6N6VTB9"/>
<comment type="caution">
    <text evidence="5">The sequence shown here is derived from an EMBL/GenBank/DDBJ whole genome shotgun (WGS) entry which is preliminary data.</text>
</comment>
<name>A0A6N6VTB9_9BACT</name>
<comment type="similarity">
    <text evidence="1 2">Belongs to the universal stress protein A family.</text>
</comment>
<dbReference type="GO" id="GO:0005737">
    <property type="term" value="C:cytoplasm"/>
    <property type="evidence" value="ECO:0007669"/>
    <property type="project" value="UniProtKB-SubCell"/>
</dbReference>
<keyword evidence="2" id="KW-0963">Cytoplasm</keyword>
<sequence>MSAYKKILICTDFSEASIKSFQKAIPLSSAFNAEVHICHAVSPVASIPVHGYYYPVNIDLEKEAIQDAEQKMNKLVADLNVEKQNIHVFFADPKEGIVAFAKELNIDLVIIAGHHHSFIGMLGSTANYIANKIHSDVLILN</sequence>
<dbReference type="Proteomes" id="UP000437748">
    <property type="component" value="Unassembled WGS sequence"/>
</dbReference>
<dbReference type="Gene3D" id="3.40.50.620">
    <property type="entry name" value="HUPs"/>
    <property type="match status" value="1"/>
</dbReference>
<comment type="subcellular location">
    <subcellularLocation>
        <location evidence="2">Cytoplasm</location>
    </subcellularLocation>
</comment>
<dbReference type="PRINTS" id="PR01438">
    <property type="entry name" value="UNVRSLSTRESS"/>
</dbReference>
<accession>A0A6N6VTB9</accession>
<dbReference type="SUPFAM" id="SSF52402">
    <property type="entry name" value="Adenine nucleotide alpha hydrolases-like"/>
    <property type="match status" value="1"/>
</dbReference>
<dbReference type="RefSeq" id="WP_153420134.1">
    <property type="nucleotide sequence ID" value="NZ_WFLM01000003.1"/>
</dbReference>
<reference evidence="5 6" key="1">
    <citation type="submission" date="2019-10" db="EMBL/GenBank/DDBJ databases">
        <title>New species of Slilvanegrellaceae.</title>
        <authorList>
            <person name="Pitt A."/>
            <person name="Hahn M.W."/>
        </authorList>
    </citation>
    <scope>NUCLEOTIDE SEQUENCE [LARGE SCALE GENOMIC DNA]</scope>
    <source>
        <strain evidence="5 6">SP-Ram-0.45-NSY-1</strain>
    </source>
</reference>